<dbReference type="SMART" id="SM00065">
    <property type="entry name" value="GAF"/>
    <property type="match status" value="1"/>
</dbReference>
<dbReference type="NCBIfam" id="TIGR00254">
    <property type="entry name" value="GGDEF"/>
    <property type="match status" value="1"/>
</dbReference>
<dbReference type="SUPFAM" id="SSF55781">
    <property type="entry name" value="GAF domain-like"/>
    <property type="match status" value="1"/>
</dbReference>
<evidence type="ECO:0000313" key="2">
    <source>
        <dbReference type="EMBL" id="PZO72544.1"/>
    </source>
</evidence>
<dbReference type="SUPFAM" id="SSF55073">
    <property type="entry name" value="Nucleotide cyclase"/>
    <property type="match status" value="1"/>
</dbReference>
<dbReference type="Pfam" id="PF00990">
    <property type="entry name" value="GGDEF"/>
    <property type="match status" value="1"/>
</dbReference>
<accession>A0A2W4YS66</accession>
<name>A0A2W4YS66_9SPHN</name>
<dbReference type="SUPFAM" id="SSF55785">
    <property type="entry name" value="PYP-like sensor domain (PAS domain)"/>
    <property type="match status" value="1"/>
</dbReference>
<evidence type="ECO:0000313" key="3">
    <source>
        <dbReference type="Proteomes" id="UP000249555"/>
    </source>
</evidence>
<dbReference type="InterPro" id="IPR043128">
    <property type="entry name" value="Rev_trsase/Diguanyl_cyclase"/>
</dbReference>
<sequence length="486" mass="52737">MSPADLISDMFADETRRVAALHALALLDSEPEREFDALVALAAEMLRCPTALMTLVDSDRLWIKAAAGGERGEISRDIGMCAYTIQNEDPLVIEDLDADPRFAQNPLVMAERGARFYAGAAIRAVDASGERHAIGTICVIDTVPRSLNDAGRRALTHLATLAETTIAARSAANRAIAIATTADRQAAALVRQDRIFRQAERMAAIGSWRVSLEDNHLEWSDGVYHIYGLPIGDLPDMSGAMEFYPAHARDALAVALDRTIESGAPFDLEIDFTTVQGEPRRVRVLGERECIDDTPIALVGVFQDVTERHALETTLRRSADTDSLTGIANRAAFDRALDAAMARSRADATPLLLALLDLDGFKAINDTLGHTAGDDVLRGVGRVLREPWLKGSFVARLGGDEFAVLVEHPALTAVPSQVCARLQEALRFPIALNGLAMVSAGTVGIAALEPDCLTVRDFVHRADTVLYKEKRGRVGERRRSDRRDAA</sequence>
<dbReference type="EMBL" id="QFMX01000011">
    <property type="protein sequence ID" value="PZO72544.1"/>
    <property type="molecule type" value="Genomic_DNA"/>
</dbReference>
<dbReference type="Proteomes" id="UP000249555">
    <property type="component" value="Unassembled WGS sequence"/>
</dbReference>
<dbReference type="PROSITE" id="PS50887">
    <property type="entry name" value="GGDEF"/>
    <property type="match status" value="1"/>
</dbReference>
<dbReference type="InterPro" id="IPR000160">
    <property type="entry name" value="GGDEF_dom"/>
</dbReference>
<organism evidence="2 3">
    <name type="scientific">Sphingomonas taxi</name>
    <dbReference type="NCBI Taxonomy" id="1549858"/>
    <lineage>
        <taxon>Bacteria</taxon>
        <taxon>Pseudomonadati</taxon>
        <taxon>Pseudomonadota</taxon>
        <taxon>Alphaproteobacteria</taxon>
        <taxon>Sphingomonadales</taxon>
        <taxon>Sphingomonadaceae</taxon>
        <taxon>Sphingomonas</taxon>
    </lineage>
</organism>
<dbReference type="Pfam" id="PF01590">
    <property type="entry name" value="GAF"/>
    <property type="match status" value="1"/>
</dbReference>
<dbReference type="InterPro" id="IPR035965">
    <property type="entry name" value="PAS-like_dom_sf"/>
</dbReference>
<evidence type="ECO:0000259" key="1">
    <source>
        <dbReference type="PROSITE" id="PS50887"/>
    </source>
</evidence>
<dbReference type="InterPro" id="IPR029787">
    <property type="entry name" value="Nucleotide_cyclase"/>
</dbReference>
<dbReference type="AlphaFoldDB" id="A0A2W4YS66"/>
<gene>
    <name evidence="2" type="ORF">DI640_12175</name>
</gene>
<dbReference type="PANTHER" id="PTHR43102">
    <property type="entry name" value="SLR1143 PROTEIN"/>
    <property type="match status" value="1"/>
</dbReference>
<dbReference type="PANTHER" id="PTHR43102:SF2">
    <property type="entry name" value="GAF DOMAIN-CONTAINING PROTEIN"/>
    <property type="match status" value="1"/>
</dbReference>
<reference evidence="2 3" key="1">
    <citation type="submission" date="2017-08" db="EMBL/GenBank/DDBJ databases">
        <title>Infants hospitalized years apart are colonized by the same room-sourced microbial strains.</title>
        <authorList>
            <person name="Brooks B."/>
            <person name="Olm M.R."/>
            <person name="Firek B.A."/>
            <person name="Baker R."/>
            <person name="Thomas B.C."/>
            <person name="Morowitz M.J."/>
            <person name="Banfield J.F."/>
        </authorList>
    </citation>
    <scope>NUCLEOTIDE SEQUENCE [LARGE SCALE GENOMIC DNA]</scope>
    <source>
        <strain evidence="2">S2_018_000_R3_119</strain>
    </source>
</reference>
<dbReference type="Gene3D" id="3.30.450.40">
    <property type="match status" value="1"/>
</dbReference>
<dbReference type="InterPro" id="IPR029016">
    <property type="entry name" value="GAF-like_dom_sf"/>
</dbReference>
<feature type="domain" description="GGDEF" evidence="1">
    <location>
        <begin position="349"/>
        <end position="484"/>
    </location>
</feature>
<dbReference type="Gene3D" id="3.30.70.270">
    <property type="match status" value="1"/>
</dbReference>
<dbReference type="Gene3D" id="3.30.450.20">
    <property type="entry name" value="PAS domain"/>
    <property type="match status" value="1"/>
</dbReference>
<dbReference type="SMART" id="SM00267">
    <property type="entry name" value="GGDEF"/>
    <property type="match status" value="1"/>
</dbReference>
<dbReference type="CDD" id="cd01949">
    <property type="entry name" value="GGDEF"/>
    <property type="match status" value="1"/>
</dbReference>
<proteinExistence type="predicted"/>
<comment type="caution">
    <text evidence="2">The sequence shown here is derived from an EMBL/GenBank/DDBJ whole genome shotgun (WGS) entry which is preliminary data.</text>
</comment>
<dbReference type="InterPro" id="IPR003018">
    <property type="entry name" value="GAF"/>
</dbReference>
<protein>
    <submittedName>
        <fullName evidence="2">Sensor domain-containing diguanylate cyclase</fullName>
    </submittedName>
</protein>